<evidence type="ECO:0008006" key="4">
    <source>
        <dbReference type="Google" id="ProtNLM"/>
    </source>
</evidence>
<feature type="region of interest" description="Disordered" evidence="1">
    <location>
        <begin position="1"/>
        <end position="21"/>
    </location>
</feature>
<feature type="compositionally biased region" description="Basic and acidic residues" evidence="1">
    <location>
        <begin position="1"/>
        <end position="10"/>
    </location>
</feature>
<comment type="caution">
    <text evidence="2">The sequence shown here is derived from an EMBL/GenBank/DDBJ whole genome shotgun (WGS) entry which is preliminary data.</text>
</comment>
<dbReference type="AlphaFoldDB" id="A0A9Q0HND3"/>
<evidence type="ECO:0000313" key="3">
    <source>
        <dbReference type="Proteomes" id="UP001151287"/>
    </source>
</evidence>
<proteinExistence type="predicted"/>
<evidence type="ECO:0000313" key="2">
    <source>
        <dbReference type="EMBL" id="KAJ1691905.1"/>
    </source>
</evidence>
<dbReference type="Proteomes" id="UP001151287">
    <property type="component" value="Unassembled WGS sequence"/>
</dbReference>
<keyword evidence="3" id="KW-1185">Reference proteome</keyword>
<dbReference type="OrthoDB" id="771242at2759"/>
<sequence length="113" mass="12316">MRSDNDKRDEADEEAEAEAALPIPANCDRLLRSLTDCHRHSGPGGRGREAQCRHLNRALAECVVSAFCGDEAEAVRSLCGSAGTSLKRSQCQRAQIRLSGCLSNSAHQRQSHR</sequence>
<gene>
    <name evidence="2" type="ORF">LUZ63_016060</name>
</gene>
<protein>
    <recommendedName>
        <fullName evidence="4">COX assembly mitochondrial protein</fullName>
    </recommendedName>
</protein>
<organism evidence="2 3">
    <name type="scientific">Rhynchospora breviuscula</name>
    <dbReference type="NCBI Taxonomy" id="2022672"/>
    <lineage>
        <taxon>Eukaryota</taxon>
        <taxon>Viridiplantae</taxon>
        <taxon>Streptophyta</taxon>
        <taxon>Embryophyta</taxon>
        <taxon>Tracheophyta</taxon>
        <taxon>Spermatophyta</taxon>
        <taxon>Magnoliopsida</taxon>
        <taxon>Liliopsida</taxon>
        <taxon>Poales</taxon>
        <taxon>Cyperaceae</taxon>
        <taxon>Cyperoideae</taxon>
        <taxon>Rhynchosporeae</taxon>
        <taxon>Rhynchospora</taxon>
    </lineage>
</organism>
<evidence type="ECO:0000256" key="1">
    <source>
        <dbReference type="SAM" id="MobiDB-lite"/>
    </source>
</evidence>
<reference evidence="2" key="1">
    <citation type="journal article" date="2022" name="Cell">
        <title>Repeat-based holocentromeres influence genome architecture and karyotype evolution.</title>
        <authorList>
            <person name="Hofstatter P.G."/>
            <person name="Thangavel G."/>
            <person name="Lux T."/>
            <person name="Neumann P."/>
            <person name="Vondrak T."/>
            <person name="Novak P."/>
            <person name="Zhang M."/>
            <person name="Costa L."/>
            <person name="Castellani M."/>
            <person name="Scott A."/>
            <person name="Toegelov H."/>
            <person name="Fuchs J."/>
            <person name="Mata-Sucre Y."/>
            <person name="Dias Y."/>
            <person name="Vanzela A.L.L."/>
            <person name="Huettel B."/>
            <person name="Almeida C.C.S."/>
            <person name="Simkova H."/>
            <person name="Souza G."/>
            <person name="Pedrosa-Harand A."/>
            <person name="Macas J."/>
            <person name="Mayer K.F.X."/>
            <person name="Houben A."/>
            <person name="Marques A."/>
        </authorList>
    </citation>
    <scope>NUCLEOTIDE SEQUENCE</scope>
    <source>
        <strain evidence="2">RhyBre1mFocal</strain>
    </source>
</reference>
<accession>A0A9Q0HND3</accession>
<name>A0A9Q0HND3_9POAL</name>
<dbReference type="EMBL" id="JAMQYH010000004">
    <property type="protein sequence ID" value="KAJ1691905.1"/>
    <property type="molecule type" value="Genomic_DNA"/>
</dbReference>